<dbReference type="RefSeq" id="WP_219766576.1">
    <property type="nucleotide sequence ID" value="NZ_JAHYBZ010000014.1"/>
</dbReference>
<protein>
    <recommendedName>
        <fullName evidence="4">Glycosyltransferase RgtA/B/C/D-like domain-containing protein</fullName>
    </recommendedName>
</protein>
<feature type="transmembrane region" description="Helical" evidence="1">
    <location>
        <begin position="183"/>
        <end position="201"/>
    </location>
</feature>
<comment type="caution">
    <text evidence="2">The sequence shown here is derived from an EMBL/GenBank/DDBJ whole genome shotgun (WGS) entry which is preliminary data.</text>
</comment>
<feature type="transmembrane region" description="Helical" evidence="1">
    <location>
        <begin position="362"/>
        <end position="382"/>
    </location>
</feature>
<reference evidence="2 3" key="1">
    <citation type="submission" date="2021-07" db="EMBL/GenBank/DDBJ databases">
        <authorList>
            <person name="So Y."/>
        </authorList>
    </citation>
    <scope>NUCLEOTIDE SEQUENCE [LARGE SCALE GENOMIC DNA]</scope>
    <source>
        <strain evidence="2 3">HJA6</strain>
    </source>
</reference>
<accession>A0ABS7AHB0</accession>
<feature type="transmembrane region" description="Helical" evidence="1">
    <location>
        <begin position="142"/>
        <end position="171"/>
    </location>
</feature>
<evidence type="ECO:0000313" key="2">
    <source>
        <dbReference type="EMBL" id="MBW6401699.1"/>
    </source>
</evidence>
<keyword evidence="3" id="KW-1185">Reference proteome</keyword>
<keyword evidence="1" id="KW-1133">Transmembrane helix</keyword>
<organism evidence="2 3">
    <name type="scientific">Roseomonas alba</name>
    <dbReference type="NCBI Taxonomy" id="2846776"/>
    <lineage>
        <taxon>Bacteria</taxon>
        <taxon>Pseudomonadati</taxon>
        <taxon>Pseudomonadota</taxon>
        <taxon>Alphaproteobacteria</taxon>
        <taxon>Acetobacterales</taxon>
        <taxon>Roseomonadaceae</taxon>
        <taxon>Roseomonas</taxon>
    </lineage>
</organism>
<feature type="transmembrane region" description="Helical" evidence="1">
    <location>
        <begin position="421"/>
        <end position="441"/>
    </location>
</feature>
<keyword evidence="1" id="KW-0472">Membrane</keyword>
<gene>
    <name evidence="2" type="ORF">KPL78_27855</name>
</gene>
<evidence type="ECO:0000313" key="3">
    <source>
        <dbReference type="Proteomes" id="UP001196565"/>
    </source>
</evidence>
<dbReference type="EMBL" id="JAHYBZ010000014">
    <property type="protein sequence ID" value="MBW6401699.1"/>
    <property type="molecule type" value="Genomic_DNA"/>
</dbReference>
<feature type="transmembrane region" description="Helical" evidence="1">
    <location>
        <begin position="92"/>
        <end position="111"/>
    </location>
</feature>
<evidence type="ECO:0008006" key="4">
    <source>
        <dbReference type="Google" id="ProtNLM"/>
    </source>
</evidence>
<proteinExistence type="predicted"/>
<dbReference type="Proteomes" id="UP001196565">
    <property type="component" value="Unassembled WGS sequence"/>
</dbReference>
<sequence>MIPVLAILLGAAMLVWPAALNGYPLVFIDSVSYLGQTLFPEWPWDKTPAYGAFLHLFHWGWSLWVPLAAQGLILSHLLWLTQRGLRGEATALGHGLLCAALAALTSAPWFAATLMPDLLTAIGPLCLLLLGFARDRLSAVEAAWLVLLGALAIATHLSHLPTALALMVFIGVAGRTIGAGLRAALPLVIAIVGLVAANAWATGRPTLSPNGAVFLLARLQADGPAAETIRAHCPAAGWRLCGFADRLPMDSNTFLWDPQSPLNRSVTGSPIAMGGVRAAPEAQAILEATFREHPRAVAEAMARNTLAQLQRFAVGDTLGAEHLVASARRAVERMPASELAAFDAAAQMRGELPALAMPWLTLQPAIVLLSLPLALFALLRAVRRRDRTAAGLIAGLLLAVVVNAFATGALSGPADRYQARIIWLVPLAAALGLAPRFGLGLTDDEQLRSRITAWNTSSSSSSPSS</sequence>
<name>A0ABS7AHB0_9PROT</name>
<feature type="transmembrane region" description="Helical" evidence="1">
    <location>
        <begin position="61"/>
        <end position="80"/>
    </location>
</feature>
<keyword evidence="1" id="KW-0812">Transmembrane</keyword>
<feature type="transmembrane region" description="Helical" evidence="1">
    <location>
        <begin position="389"/>
        <end position="409"/>
    </location>
</feature>
<evidence type="ECO:0000256" key="1">
    <source>
        <dbReference type="SAM" id="Phobius"/>
    </source>
</evidence>